<dbReference type="Proteomes" id="UP000184388">
    <property type="component" value="Unassembled WGS sequence"/>
</dbReference>
<organism evidence="4 5">
    <name type="scientific">Streptomyces yunnanensis</name>
    <dbReference type="NCBI Taxonomy" id="156453"/>
    <lineage>
        <taxon>Bacteria</taxon>
        <taxon>Bacillati</taxon>
        <taxon>Actinomycetota</taxon>
        <taxon>Actinomycetes</taxon>
        <taxon>Kitasatosporales</taxon>
        <taxon>Streptomycetaceae</taxon>
        <taxon>Streptomyces</taxon>
    </lineage>
</organism>
<evidence type="ECO:0000259" key="3">
    <source>
        <dbReference type="Pfam" id="PF14016"/>
    </source>
</evidence>
<feature type="region of interest" description="Disordered" evidence="1">
    <location>
        <begin position="30"/>
        <end position="50"/>
    </location>
</feature>
<feature type="chain" id="PRO_5040914590" description="DUF4232 domain-containing protein" evidence="2">
    <location>
        <begin position="26"/>
        <end position="213"/>
    </location>
</feature>
<dbReference type="EMBL" id="FRBK01000012">
    <property type="protein sequence ID" value="SHM61277.1"/>
    <property type="molecule type" value="Genomic_DNA"/>
</dbReference>
<feature type="signal peptide" evidence="2">
    <location>
        <begin position="1"/>
        <end position="25"/>
    </location>
</feature>
<evidence type="ECO:0000256" key="1">
    <source>
        <dbReference type="SAM" id="MobiDB-lite"/>
    </source>
</evidence>
<dbReference type="RefSeq" id="WP_073446585.1">
    <property type="nucleotide sequence ID" value="NZ_FRBK01000012.1"/>
</dbReference>
<evidence type="ECO:0000313" key="4">
    <source>
        <dbReference type="EMBL" id="SHM61277.1"/>
    </source>
</evidence>
<gene>
    <name evidence="4" type="ORF">SAMN05216268_112171</name>
</gene>
<dbReference type="InterPro" id="IPR025326">
    <property type="entry name" value="DUF4232"/>
</dbReference>
<dbReference type="AlphaFoldDB" id="A0A9X8N154"/>
<keyword evidence="2" id="KW-0732">Signal</keyword>
<protein>
    <recommendedName>
        <fullName evidence="3">DUF4232 domain-containing protein</fullName>
    </recommendedName>
</protein>
<reference evidence="5" key="1">
    <citation type="submission" date="2016-11" db="EMBL/GenBank/DDBJ databases">
        <authorList>
            <person name="Jaros S."/>
            <person name="Januszkiewicz K."/>
            <person name="Wedrychowicz H."/>
        </authorList>
    </citation>
    <scope>NUCLEOTIDE SEQUENCE [LARGE SCALE GENOMIC DNA]</scope>
    <source>
        <strain evidence="5">CGMCC 4.3555</strain>
    </source>
</reference>
<evidence type="ECO:0000313" key="5">
    <source>
        <dbReference type="Proteomes" id="UP000184388"/>
    </source>
</evidence>
<name>A0A9X8N154_9ACTN</name>
<proteinExistence type="predicted"/>
<dbReference type="Pfam" id="PF14016">
    <property type="entry name" value="DUF4232"/>
    <property type="match status" value="1"/>
</dbReference>
<evidence type="ECO:0000256" key="2">
    <source>
        <dbReference type="SAM" id="SignalP"/>
    </source>
</evidence>
<sequence>MTARRTRRRSAAYAALALGLAGSLALTGCNSTSSKSKKSSSSSSSKSKKRKIIGGAAAGAGAGAVAGRHVSNCNLTTARLQFSQQARPKGYVTVRYQNSSSTLSCTLYNAPLLSFNQAKTPLPMVKPDSGHLVTLRPHNTAYAVIPTTTPAALGTTQKNVAVQFMGRSGGSRTTESPVTYDFAEKRTTISVGQSKVTNWYSSLSAAKLEAGVG</sequence>
<accession>A0A9X8N154</accession>
<comment type="caution">
    <text evidence="4">The sequence shown here is derived from an EMBL/GenBank/DDBJ whole genome shotgun (WGS) entry which is preliminary data.</text>
</comment>
<dbReference type="PROSITE" id="PS51257">
    <property type="entry name" value="PROKAR_LIPOPROTEIN"/>
    <property type="match status" value="1"/>
</dbReference>
<feature type="domain" description="DUF4232" evidence="3">
    <location>
        <begin position="77"/>
        <end position="199"/>
    </location>
</feature>